<dbReference type="Proteomes" id="UP001206925">
    <property type="component" value="Unassembled WGS sequence"/>
</dbReference>
<reference evidence="7" key="1">
    <citation type="submission" date="2022-06" db="EMBL/GenBank/DDBJ databases">
        <title>Uncovering the hologenomic basis of an extraordinary plant invasion.</title>
        <authorList>
            <person name="Bieker V.C."/>
            <person name="Martin M.D."/>
            <person name="Gilbert T."/>
            <person name="Hodgins K."/>
            <person name="Battlay P."/>
            <person name="Petersen B."/>
            <person name="Wilson J."/>
        </authorList>
    </citation>
    <scope>NUCLEOTIDE SEQUENCE</scope>
    <source>
        <strain evidence="7">AA19_3_7</strain>
        <tissue evidence="7">Leaf</tissue>
    </source>
</reference>
<evidence type="ECO:0000256" key="4">
    <source>
        <dbReference type="PROSITE-ProRule" id="PRU00146"/>
    </source>
</evidence>
<gene>
    <name evidence="7" type="ORF">M8C21_023522</name>
</gene>
<evidence type="ECO:0000256" key="5">
    <source>
        <dbReference type="SAM" id="MobiDB-lite"/>
    </source>
</evidence>
<dbReference type="InterPro" id="IPR001965">
    <property type="entry name" value="Znf_PHD"/>
</dbReference>
<evidence type="ECO:0000313" key="8">
    <source>
        <dbReference type="Proteomes" id="UP001206925"/>
    </source>
</evidence>
<evidence type="ECO:0000256" key="1">
    <source>
        <dbReference type="ARBA" id="ARBA00022723"/>
    </source>
</evidence>
<proteinExistence type="predicted"/>
<dbReference type="AlphaFoldDB" id="A0AAD5GHQ7"/>
<dbReference type="GO" id="GO:0008270">
    <property type="term" value="F:zinc ion binding"/>
    <property type="evidence" value="ECO:0007669"/>
    <property type="project" value="UniProtKB-KW"/>
</dbReference>
<dbReference type="InterPro" id="IPR013083">
    <property type="entry name" value="Znf_RING/FYVE/PHD"/>
</dbReference>
<organism evidence="7 8">
    <name type="scientific">Ambrosia artemisiifolia</name>
    <name type="common">Common ragweed</name>
    <dbReference type="NCBI Taxonomy" id="4212"/>
    <lineage>
        <taxon>Eukaryota</taxon>
        <taxon>Viridiplantae</taxon>
        <taxon>Streptophyta</taxon>
        <taxon>Embryophyta</taxon>
        <taxon>Tracheophyta</taxon>
        <taxon>Spermatophyta</taxon>
        <taxon>Magnoliopsida</taxon>
        <taxon>eudicotyledons</taxon>
        <taxon>Gunneridae</taxon>
        <taxon>Pentapetalae</taxon>
        <taxon>asterids</taxon>
        <taxon>campanulids</taxon>
        <taxon>Asterales</taxon>
        <taxon>Asteraceae</taxon>
        <taxon>Asteroideae</taxon>
        <taxon>Heliantheae alliance</taxon>
        <taxon>Heliantheae</taxon>
        <taxon>Ambrosia</taxon>
    </lineage>
</organism>
<dbReference type="PANTHER" id="PTHR47162:SF9">
    <property type="entry name" value="PHD FINGER PROTEIN EHD3-LIKE"/>
    <property type="match status" value="1"/>
</dbReference>
<comment type="caution">
    <text evidence="7">The sequence shown here is derived from an EMBL/GenBank/DDBJ whole genome shotgun (WGS) entry which is preliminary data.</text>
</comment>
<name>A0AAD5GHQ7_AMBAR</name>
<accession>A0AAD5GHQ7</accession>
<dbReference type="Gene3D" id="2.30.30.1150">
    <property type="match status" value="1"/>
</dbReference>
<dbReference type="Gene3D" id="3.30.40.10">
    <property type="entry name" value="Zinc/RING finger domain, C3HC4 (zinc finger)"/>
    <property type="match status" value="1"/>
</dbReference>
<evidence type="ECO:0000259" key="6">
    <source>
        <dbReference type="PROSITE" id="PS50016"/>
    </source>
</evidence>
<dbReference type="InterPro" id="IPR019787">
    <property type="entry name" value="Znf_PHD-finger"/>
</dbReference>
<feature type="region of interest" description="Disordered" evidence="5">
    <location>
        <begin position="139"/>
        <end position="166"/>
    </location>
</feature>
<dbReference type="EMBL" id="JAMZMK010008361">
    <property type="protein sequence ID" value="KAI7740711.1"/>
    <property type="molecule type" value="Genomic_DNA"/>
</dbReference>
<keyword evidence="1" id="KW-0479">Metal-binding</keyword>
<protein>
    <recommendedName>
        <fullName evidence="6">PHD-type domain-containing protein</fullName>
    </recommendedName>
</protein>
<sequence length="521" mass="57942">MVDHTEIKRGYVLALNCTTVQPKAEAVDGYNNGRLLLIDADSDEGLRIYKRKRRKMSNSDNKIKAVDDSAFDKYVKRLSSGAFTNGPGECSLMKCSNIVLQQKPQSLNGHERCIQDALLTYPESDPTPVIKKSLDNVERGDNQTHNSAQEPSHVLSSGLFKQSEGPTNSELCGRALSDTLNSEKFSELRGLLLKNFGVVDVNRVSNVDAINSKLKNGAYETSPMLYLKDIQQVWTKLQQIGNEMVTLAKSLSDKSRATFEQSVRKPEVCGCKGCGGKADVKNCLVCDSCEDIYHLSCTELVGTSIPLKSWYCTNCASNGIGSPHDSCVVCEKLQSAASIPLENHIPTSNQPQDVVNGLDEHLHNGETDESRNQYMCFICKSEVKIDEKFRTCGHSLCAHKFYHDKCLTNKQLGVYGPCWYCPSCLCRRCLMDKDDDQIVLCDACDQAYHIYCTSPQLSCIPEGSWFCGKCDRELKRIKTARMLYESMQKKVKTEDELEKNGHEAPVAELEGLAMLVTAAKT</sequence>
<dbReference type="SUPFAM" id="SSF57903">
    <property type="entry name" value="FYVE/PHD zinc finger"/>
    <property type="match status" value="2"/>
</dbReference>
<keyword evidence="3" id="KW-0862">Zinc</keyword>
<dbReference type="InterPro" id="IPR011011">
    <property type="entry name" value="Znf_FYVE_PHD"/>
</dbReference>
<evidence type="ECO:0000256" key="3">
    <source>
        <dbReference type="ARBA" id="ARBA00022833"/>
    </source>
</evidence>
<keyword evidence="2 4" id="KW-0863">Zinc-finger</keyword>
<dbReference type="SMART" id="SM00249">
    <property type="entry name" value="PHD"/>
    <property type="match status" value="3"/>
</dbReference>
<evidence type="ECO:0000256" key="2">
    <source>
        <dbReference type="ARBA" id="ARBA00022771"/>
    </source>
</evidence>
<feature type="non-terminal residue" evidence="7">
    <location>
        <position position="521"/>
    </location>
</feature>
<feature type="domain" description="PHD-type" evidence="6">
    <location>
        <begin position="423"/>
        <end position="473"/>
    </location>
</feature>
<dbReference type="PROSITE" id="PS50016">
    <property type="entry name" value="ZF_PHD_2"/>
    <property type="match status" value="1"/>
</dbReference>
<dbReference type="Pfam" id="PF00628">
    <property type="entry name" value="PHD"/>
    <property type="match status" value="2"/>
</dbReference>
<dbReference type="PANTHER" id="PTHR47162">
    <property type="entry name" value="OS02G0192300 PROTEIN"/>
    <property type="match status" value="1"/>
</dbReference>
<keyword evidence="8" id="KW-1185">Reference proteome</keyword>
<evidence type="ECO:0000313" key="7">
    <source>
        <dbReference type="EMBL" id="KAI7740711.1"/>
    </source>
</evidence>